<dbReference type="InterPro" id="IPR050482">
    <property type="entry name" value="Sensor_HK_TwoCompSys"/>
</dbReference>
<evidence type="ECO:0000256" key="13">
    <source>
        <dbReference type="ARBA" id="ARBA00023004"/>
    </source>
</evidence>
<comment type="cofactor">
    <cofactor evidence="2">
        <name>[4Fe-4S] cluster</name>
        <dbReference type="ChEBI" id="CHEBI:49883"/>
    </cofactor>
</comment>
<dbReference type="Pfam" id="PF00672">
    <property type="entry name" value="HAMP"/>
    <property type="match status" value="1"/>
</dbReference>
<feature type="domain" description="Histidine kinase" evidence="19">
    <location>
        <begin position="161"/>
        <end position="355"/>
    </location>
</feature>
<keyword evidence="12 21" id="KW-0418">Kinase</keyword>
<keyword evidence="7" id="KW-0004">4Fe-4S</keyword>
<keyword evidence="13" id="KW-0408">Iron</keyword>
<comment type="catalytic activity">
    <reaction evidence="1">
        <text>ATP + protein L-histidine = ADP + protein N-phospho-L-histidine.</text>
        <dbReference type="EC" id="2.7.13.3"/>
    </reaction>
</comment>
<feature type="transmembrane region" description="Helical" evidence="18">
    <location>
        <begin position="63"/>
        <end position="85"/>
    </location>
</feature>
<keyword evidence="15" id="KW-0411">Iron-sulfur</keyword>
<accession>A0AAU7X8I6</accession>
<dbReference type="GO" id="GO:0051539">
    <property type="term" value="F:4 iron, 4 sulfur cluster binding"/>
    <property type="evidence" value="ECO:0007669"/>
    <property type="project" value="UniProtKB-KW"/>
</dbReference>
<keyword evidence="9" id="KW-0597">Phosphoprotein</keyword>
<keyword evidence="8" id="KW-0963">Cytoplasm</keyword>
<reference evidence="21" key="1">
    <citation type="submission" date="2024-06" db="EMBL/GenBank/DDBJ databases">
        <title>Methylostella associata gen. nov., sp. nov., a novel Ancalomicrobiaceae-affiliated facultatively methylotrophic bacteria that feed on methanotrophs of the genus Methylococcus.</title>
        <authorList>
            <person name="Saltykova V."/>
            <person name="Danilova O.V."/>
            <person name="Oshkin I.Y."/>
            <person name="Belova S.E."/>
            <person name="Pimenov N.V."/>
            <person name="Dedysh S.N."/>
        </authorList>
    </citation>
    <scope>NUCLEOTIDE SEQUENCE</scope>
    <source>
        <strain evidence="21">S20</strain>
    </source>
</reference>
<evidence type="ECO:0000256" key="1">
    <source>
        <dbReference type="ARBA" id="ARBA00000085"/>
    </source>
</evidence>
<evidence type="ECO:0000259" key="20">
    <source>
        <dbReference type="PROSITE" id="PS50885"/>
    </source>
</evidence>
<evidence type="ECO:0000256" key="16">
    <source>
        <dbReference type="ARBA" id="ARBA00024827"/>
    </source>
</evidence>
<dbReference type="GO" id="GO:0000155">
    <property type="term" value="F:phosphorelay sensor kinase activity"/>
    <property type="evidence" value="ECO:0007669"/>
    <property type="project" value="InterPro"/>
</dbReference>
<evidence type="ECO:0000256" key="15">
    <source>
        <dbReference type="ARBA" id="ARBA00023014"/>
    </source>
</evidence>
<dbReference type="CDD" id="cd16917">
    <property type="entry name" value="HATPase_UhpB-NarQ-NarX-like"/>
    <property type="match status" value="1"/>
</dbReference>
<dbReference type="KEGG" id="mflg:ABS361_15040"/>
<name>A0AAU7X8I6_9HYPH</name>
<dbReference type="EMBL" id="CP158568">
    <property type="protein sequence ID" value="XBY43403.1"/>
    <property type="molecule type" value="Genomic_DNA"/>
</dbReference>
<dbReference type="InterPro" id="IPR004358">
    <property type="entry name" value="Sig_transdc_His_kin-like_C"/>
</dbReference>
<evidence type="ECO:0000256" key="8">
    <source>
        <dbReference type="ARBA" id="ARBA00022490"/>
    </source>
</evidence>
<evidence type="ECO:0000256" key="6">
    <source>
        <dbReference type="ARBA" id="ARBA00017322"/>
    </source>
</evidence>
<dbReference type="InterPro" id="IPR011712">
    <property type="entry name" value="Sig_transdc_His_kin_sub3_dim/P"/>
</dbReference>
<evidence type="ECO:0000256" key="4">
    <source>
        <dbReference type="ARBA" id="ARBA00004496"/>
    </source>
</evidence>
<dbReference type="GO" id="GO:0016020">
    <property type="term" value="C:membrane"/>
    <property type="evidence" value="ECO:0007669"/>
    <property type="project" value="UniProtKB-SubCell"/>
</dbReference>
<evidence type="ECO:0000259" key="19">
    <source>
        <dbReference type="PROSITE" id="PS50109"/>
    </source>
</evidence>
<dbReference type="PANTHER" id="PTHR24421">
    <property type="entry name" value="NITRATE/NITRITE SENSOR PROTEIN NARX-RELATED"/>
    <property type="match status" value="1"/>
</dbReference>
<gene>
    <name evidence="21" type="ORF">ABS361_15040</name>
</gene>
<sequence>MTPALAAPARAQDTEAAPDWFYDLIAPEREERQIALNAAAQKIAVITVASRAQDEVDEVWSDFVSLMSLGWGGSAAAILVLWLVLGRVLRPLTHLTGALRRLEEADYAARLTPVGTTEIDAVIQRFNSLAGALAAARGENERLARRLVSIQDDERRHLAMELHDEVGPCLFGIKANADSLANLADEVPAPHGDRIRQRADQIVTVIDDLQAVNRSILKRLRPIALGHVALEDLLNDLVGTTRRIAPEVEIRLAVEATRRRFGDDVDLTVYRCVQEGLANALRHGAPSRIEIRIAPTREGIVLDIADDGSGRDPAASYGLGLTGMDERVRALGGTLAVATGPAGGTRLTVRIPVSPPSEAETAVLRRSAAE</sequence>
<dbReference type="GO" id="GO:0046872">
    <property type="term" value="F:metal ion binding"/>
    <property type="evidence" value="ECO:0007669"/>
    <property type="project" value="UniProtKB-KW"/>
</dbReference>
<evidence type="ECO:0000256" key="7">
    <source>
        <dbReference type="ARBA" id="ARBA00022485"/>
    </source>
</evidence>
<dbReference type="EC" id="2.7.13.3" evidence="5"/>
<keyword evidence="14" id="KW-0902">Two-component regulatory system</keyword>
<evidence type="ECO:0000256" key="10">
    <source>
        <dbReference type="ARBA" id="ARBA00022679"/>
    </source>
</evidence>
<dbReference type="Pfam" id="PF02518">
    <property type="entry name" value="HATPase_c"/>
    <property type="match status" value="1"/>
</dbReference>
<dbReference type="PANTHER" id="PTHR24421:SF58">
    <property type="entry name" value="SIGNAL TRANSDUCTION HISTIDINE-PROTEIN KINASE_PHOSPHATASE UHPB"/>
    <property type="match status" value="1"/>
</dbReference>
<dbReference type="InterPro" id="IPR003660">
    <property type="entry name" value="HAMP_dom"/>
</dbReference>
<dbReference type="SUPFAM" id="SSF55874">
    <property type="entry name" value="ATPase domain of HSP90 chaperone/DNA topoisomerase II/histidine kinase"/>
    <property type="match status" value="1"/>
</dbReference>
<evidence type="ECO:0000256" key="17">
    <source>
        <dbReference type="ARBA" id="ARBA00030800"/>
    </source>
</evidence>
<comment type="function">
    <text evidence="16">Member of the two-component regulatory system NreB/NreC involved in the control of dissimilatory nitrate/nitrite reduction in response to oxygen. NreB functions as a direct oxygen sensor histidine kinase which is autophosphorylated, in the absence of oxygen, probably at the conserved histidine residue, and transfers its phosphate group probably to a conserved aspartate residue of NreC. NreB/NreC activates the expression of the nitrate (narGHJI) and nitrite (nir) reductase operons, as well as the putative nitrate transporter gene narT.</text>
</comment>
<evidence type="ECO:0000256" key="3">
    <source>
        <dbReference type="ARBA" id="ARBA00004370"/>
    </source>
</evidence>
<dbReference type="SMART" id="SM00387">
    <property type="entry name" value="HATPase_c"/>
    <property type="match status" value="1"/>
</dbReference>
<dbReference type="InterPro" id="IPR005467">
    <property type="entry name" value="His_kinase_dom"/>
</dbReference>
<comment type="subcellular location">
    <subcellularLocation>
        <location evidence="4">Cytoplasm</location>
    </subcellularLocation>
    <subcellularLocation>
        <location evidence="3">Membrane</location>
    </subcellularLocation>
</comment>
<keyword evidence="11" id="KW-0479">Metal-binding</keyword>
<evidence type="ECO:0000256" key="5">
    <source>
        <dbReference type="ARBA" id="ARBA00012438"/>
    </source>
</evidence>
<dbReference type="Pfam" id="PF07730">
    <property type="entry name" value="HisKA_3"/>
    <property type="match status" value="1"/>
</dbReference>
<evidence type="ECO:0000256" key="11">
    <source>
        <dbReference type="ARBA" id="ARBA00022723"/>
    </source>
</evidence>
<organism evidence="21">
    <name type="scientific">Methyloraptor flagellatus</name>
    <dbReference type="NCBI Taxonomy" id="3162530"/>
    <lineage>
        <taxon>Bacteria</taxon>
        <taxon>Pseudomonadati</taxon>
        <taxon>Pseudomonadota</taxon>
        <taxon>Alphaproteobacteria</taxon>
        <taxon>Hyphomicrobiales</taxon>
        <taxon>Ancalomicrobiaceae</taxon>
        <taxon>Methyloraptor</taxon>
    </lineage>
</organism>
<dbReference type="GO" id="GO:0005737">
    <property type="term" value="C:cytoplasm"/>
    <property type="evidence" value="ECO:0007669"/>
    <property type="project" value="UniProtKB-SubCell"/>
</dbReference>
<keyword evidence="10" id="KW-0808">Transferase</keyword>
<dbReference type="Gene3D" id="3.30.565.10">
    <property type="entry name" value="Histidine kinase-like ATPase, C-terminal domain"/>
    <property type="match status" value="1"/>
</dbReference>
<dbReference type="Gene3D" id="6.10.340.10">
    <property type="match status" value="1"/>
</dbReference>
<dbReference type="AlphaFoldDB" id="A0AAU7X8I6"/>
<evidence type="ECO:0000256" key="9">
    <source>
        <dbReference type="ARBA" id="ARBA00022553"/>
    </source>
</evidence>
<protein>
    <recommendedName>
        <fullName evidence="6">Oxygen sensor histidine kinase NreB</fullName>
        <ecNumber evidence="5">2.7.13.3</ecNumber>
    </recommendedName>
    <alternativeName>
        <fullName evidence="17">Nitrogen regulation protein B</fullName>
    </alternativeName>
</protein>
<evidence type="ECO:0000256" key="2">
    <source>
        <dbReference type="ARBA" id="ARBA00001966"/>
    </source>
</evidence>
<evidence type="ECO:0000313" key="21">
    <source>
        <dbReference type="EMBL" id="XBY43403.1"/>
    </source>
</evidence>
<keyword evidence="18" id="KW-0812">Transmembrane</keyword>
<evidence type="ECO:0000256" key="12">
    <source>
        <dbReference type="ARBA" id="ARBA00022777"/>
    </source>
</evidence>
<feature type="domain" description="HAMP" evidence="20">
    <location>
        <begin position="86"/>
        <end position="138"/>
    </location>
</feature>
<evidence type="ECO:0000256" key="18">
    <source>
        <dbReference type="SAM" id="Phobius"/>
    </source>
</evidence>
<dbReference type="InterPro" id="IPR003594">
    <property type="entry name" value="HATPase_dom"/>
</dbReference>
<dbReference type="PROSITE" id="PS50885">
    <property type="entry name" value="HAMP"/>
    <property type="match status" value="1"/>
</dbReference>
<dbReference type="Gene3D" id="1.20.5.1930">
    <property type="match status" value="1"/>
</dbReference>
<proteinExistence type="predicted"/>
<dbReference type="SMART" id="SM00304">
    <property type="entry name" value="HAMP"/>
    <property type="match status" value="1"/>
</dbReference>
<dbReference type="GO" id="GO:0046983">
    <property type="term" value="F:protein dimerization activity"/>
    <property type="evidence" value="ECO:0007669"/>
    <property type="project" value="InterPro"/>
</dbReference>
<dbReference type="PRINTS" id="PR00344">
    <property type="entry name" value="BCTRLSENSOR"/>
</dbReference>
<keyword evidence="18" id="KW-0472">Membrane</keyword>
<dbReference type="InterPro" id="IPR036890">
    <property type="entry name" value="HATPase_C_sf"/>
</dbReference>
<dbReference type="RefSeq" id="WP_407048502.1">
    <property type="nucleotide sequence ID" value="NZ_CP158568.1"/>
</dbReference>
<dbReference type="PROSITE" id="PS50109">
    <property type="entry name" value="HIS_KIN"/>
    <property type="match status" value="1"/>
</dbReference>
<keyword evidence="18" id="KW-1133">Transmembrane helix</keyword>
<evidence type="ECO:0000256" key="14">
    <source>
        <dbReference type="ARBA" id="ARBA00023012"/>
    </source>
</evidence>